<accession>A0A3B7QZM8</accession>
<dbReference type="GO" id="GO:0008897">
    <property type="term" value="F:holo-[acyl-carrier-protein] synthase activity"/>
    <property type="evidence" value="ECO:0007669"/>
    <property type="project" value="InterPro"/>
</dbReference>
<dbReference type="GO" id="GO:0000287">
    <property type="term" value="F:magnesium ion binding"/>
    <property type="evidence" value="ECO:0007669"/>
    <property type="project" value="InterPro"/>
</dbReference>
<keyword evidence="1 3" id="KW-0808">Transferase</keyword>
<dbReference type="OrthoDB" id="1190494at2"/>
<dbReference type="KEGG" id="hyh:D3Y59_17500"/>
<dbReference type="InterPro" id="IPR008278">
    <property type="entry name" value="4-PPantetheinyl_Trfase_dom"/>
</dbReference>
<dbReference type="Gene3D" id="3.90.470.20">
    <property type="entry name" value="4'-phosphopantetheinyl transferase domain"/>
    <property type="match status" value="1"/>
</dbReference>
<organism evidence="3 4">
    <name type="scientific">Hymenobacter oligotrophus</name>
    <dbReference type="NCBI Taxonomy" id="2319843"/>
    <lineage>
        <taxon>Bacteria</taxon>
        <taxon>Pseudomonadati</taxon>
        <taxon>Bacteroidota</taxon>
        <taxon>Cytophagia</taxon>
        <taxon>Cytophagales</taxon>
        <taxon>Hymenobacteraceae</taxon>
        <taxon>Hymenobacter</taxon>
    </lineage>
</organism>
<evidence type="ECO:0000313" key="4">
    <source>
        <dbReference type="Proteomes" id="UP000262802"/>
    </source>
</evidence>
<dbReference type="Proteomes" id="UP000262802">
    <property type="component" value="Chromosome"/>
</dbReference>
<dbReference type="EMBL" id="CP032317">
    <property type="protein sequence ID" value="AYA38688.1"/>
    <property type="molecule type" value="Genomic_DNA"/>
</dbReference>
<feature type="domain" description="4'-phosphopantetheinyl transferase" evidence="2">
    <location>
        <begin position="146"/>
        <end position="207"/>
    </location>
</feature>
<proteinExistence type="predicted"/>
<dbReference type="AlphaFoldDB" id="A0A3B7QZM8"/>
<evidence type="ECO:0000256" key="1">
    <source>
        <dbReference type="ARBA" id="ARBA00022679"/>
    </source>
</evidence>
<reference evidence="3 4" key="1">
    <citation type="submission" date="2018-09" db="EMBL/GenBank/DDBJ databases">
        <title>Hymenobacter medium sp. nov., isolated from R2A medium.</title>
        <authorList>
            <person name="Yingchao G."/>
        </authorList>
    </citation>
    <scope>NUCLEOTIDE SEQUENCE [LARGE SCALE GENOMIC DNA]</scope>
    <source>
        <strain evidence="4">sh-6</strain>
    </source>
</reference>
<dbReference type="InterPro" id="IPR037143">
    <property type="entry name" value="4-PPantetheinyl_Trfase_dom_sf"/>
</dbReference>
<dbReference type="Pfam" id="PF01648">
    <property type="entry name" value="ACPS"/>
    <property type="match status" value="1"/>
</dbReference>
<evidence type="ECO:0000259" key="2">
    <source>
        <dbReference type="Pfam" id="PF01648"/>
    </source>
</evidence>
<gene>
    <name evidence="3" type="ORF">D3Y59_17500</name>
</gene>
<dbReference type="SUPFAM" id="SSF56214">
    <property type="entry name" value="4'-phosphopantetheinyl transferase"/>
    <property type="match status" value="2"/>
</dbReference>
<evidence type="ECO:0000313" key="3">
    <source>
        <dbReference type="EMBL" id="AYA38688.1"/>
    </source>
</evidence>
<sequence length="252" mass="27828">MPPRAAQFGSAKVRPSARLHRNCLRIRLLSCAPTLPPVPLHSLTATPDAALLGLWRLTEPADELLTRLPGEYAAWLPAGRDPERPRQWLAGRALAHELLRELTDAPTLVRTDAGTGQPLVAGLPGAGISLSHSGEWVAALLTPQGRVGIDVEQVRPKARQLATKFLSEAERLDAGPDETKHSLYWSAKETLYKLHSRRRLLFKEHIQLEPFALQAQGTLTGHLLPPHEAPSQHLLRYERLANDCVLTWCVAL</sequence>
<keyword evidence="4" id="KW-1185">Reference proteome</keyword>
<protein>
    <submittedName>
        <fullName evidence="3">4'-phosphopantetheinyl transferase superfamily protein</fullName>
    </submittedName>
</protein>
<name>A0A3B7QZM8_9BACT</name>